<feature type="domain" description="Citrate transporter-like" evidence="12">
    <location>
        <begin position="25"/>
        <end position="333"/>
    </location>
</feature>
<name>A0A418N1H9_9ACTN</name>
<keyword evidence="9 11" id="KW-0472">Membrane</keyword>
<evidence type="ECO:0000256" key="7">
    <source>
        <dbReference type="ARBA" id="ARBA00022849"/>
    </source>
</evidence>
<dbReference type="GO" id="GO:0005886">
    <property type="term" value="C:plasma membrane"/>
    <property type="evidence" value="ECO:0007669"/>
    <property type="project" value="UniProtKB-SubCell"/>
</dbReference>
<dbReference type="OrthoDB" id="9774335at2"/>
<dbReference type="EMBL" id="QXEC01000001">
    <property type="protein sequence ID" value="RIV41303.1"/>
    <property type="molecule type" value="Genomic_DNA"/>
</dbReference>
<dbReference type="InterPro" id="IPR004680">
    <property type="entry name" value="Cit_transptr-like_dom"/>
</dbReference>
<dbReference type="PANTHER" id="PTHR43302:SF5">
    <property type="entry name" value="TRANSPORTER ARSB-RELATED"/>
    <property type="match status" value="1"/>
</dbReference>
<evidence type="ECO:0000256" key="3">
    <source>
        <dbReference type="ARBA" id="ARBA00009843"/>
    </source>
</evidence>
<evidence type="ECO:0000259" key="12">
    <source>
        <dbReference type="Pfam" id="PF03600"/>
    </source>
</evidence>
<keyword evidence="14" id="KW-1185">Reference proteome</keyword>
<dbReference type="Pfam" id="PF03600">
    <property type="entry name" value="CitMHS"/>
    <property type="match status" value="1"/>
</dbReference>
<keyword evidence="7" id="KW-0059">Arsenical resistance</keyword>
<comment type="caution">
    <text evidence="13">The sequence shown here is derived from an EMBL/GenBank/DDBJ whole genome shotgun (WGS) entry which is preliminary data.</text>
</comment>
<keyword evidence="5" id="KW-1003">Cell membrane</keyword>
<feature type="region of interest" description="Disordered" evidence="10">
    <location>
        <begin position="1"/>
        <end position="20"/>
    </location>
</feature>
<comment type="similarity">
    <text evidence="3">Belongs to the CitM (TC 2.A.11) transporter family.</text>
</comment>
<gene>
    <name evidence="13" type="ORF">D2L64_00910</name>
</gene>
<feature type="transmembrane region" description="Helical" evidence="11">
    <location>
        <begin position="226"/>
        <end position="259"/>
    </location>
</feature>
<dbReference type="PRINTS" id="PR00758">
    <property type="entry name" value="ARSENICPUMP"/>
</dbReference>
<dbReference type="PANTHER" id="PTHR43302">
    <property type="entry name" value="TRANSPORTER ARSB-RELATED"/>
    <property type="match status" value="1"/>
</dbReference>
<evidence type="ECO:0000256" key="8">
    <source>
        <dbReference type="ARBA" id="ARBA00022989"/>
    </source>
</evidence>
<comment type="subcellular location">
    <subcellularLocation>
        <location evidence="1">Cell membrane</location>
        <topology evidence="1">Multi-pass membrane protein</topology>
    </subcellularLocation>
</comment>
<dbReference type="Proteomes" id="UP000283832">
    <property type="component" value="Unassembled WGS sequence"/>
</dbReference>
<keyword evidence="8 11" id="KW-1133">Transmembrane helix</keyword>
<keyword evidence="4" id="KW-0813">Transport</keyword>
<keyword evidence="6 11" id="KW-0812">Transmembrane</keyword>
<evidence type="ECO:0000256" key="6">
    <source>
        <dbReference type="ARBA" id="ARBA00022692"/>
    </source>
</evidence>
<dbReference type="GO" id="GO:0015105">
    <property type="term" value="F:arsenite transmembrane transporter activity"/>
    <property type="evidence" value="ECO:0007669"/>
    <property type="project" value="InterPro"/>
</dbReference>
<feature type="transmembrane region" description="Helical" evidence="11">
    <location>
        <begin position="26"/>
        <end position="44"/>
    </location>
</feature>
<comment type="similarity">
    <text evidence="2">Belongs to the ArsB family.</text>
</comment>
<dbReference type="GO" id="GO:0046685">
    <property type="term" value="P:response to arsenic-containing substance"/>
    <property type="evidence" value="ECO:0007669"/>
    <property type="project" value="UniProtKB-KW"/>
</dbReference>
<proteinExistence type="inferred from homology"/>
<feature type="transmembrane region" description="Helical" evidence="11">
    <location>
        <begin position="134"/>
        <end position="154"/>
    </location>
</feature>
<dbReference type="AlphaFoldDB" id="A0A418N1H9"/>
<feature type="transmembrane region" description="Helical" evidence="11">
    <location>
        <begin position="175"/>
        <end position="198"/>
    </location>
</feature>
<sequence length="409" mass="42209">MTASGDAPPAPNRPADGRRRPHPLDVIAIALAVAGAACVATGLLPRAAAADTLARVVPLLLFLGTVVVLAELTAAAGVFDVLATRLAVAARGRWLALFALCVGFAALTTIVLNLDTTAVLLTPVMVTLAVTLRTAVAPLAITTVWLANTASLLLPVSNLTNLLAAERIGLDPLAYAAVMWLPQLAVLAVTIILLWYLWWRRDRPAGGRFPAPPVHRPADPVLYRTALAACLLFVGGILAGAPVGLASAVATGLLLLGFAVRSPGTLRPALLPWRLLVFVTGLFLVIQTIGQHGLNDLVARLAGDEGGVAGVLRAGGTGALLANLVNNLPAYLAGETVLPVGDRQRLLALLVGTNVGPLALPWASLATLLWLERCRAARVKIPLGRFLATSTVLATLGTLAAVGALLLTG</sequence>
<organism evidence="13 14">
    <name type="scientific">Micromonospora radicis</name>
    <dbReference type="NCBI Taxonomy" id="1894971"/>
    <lineage>
        <taxon>Bacteria</taxon>
        <taxon>Bacillati</taxon>
        <taxon>Actinomycetota</taxon>
        <taxon>Actinomycetes</taxon>
        <taxon>Micromonosporales</taxon>
        <taxon>Micromonosporaceae</taxon>
        <taxon>Micromonospora</taxon>
    </lineage>
</organism>
<evidence type="ECO:0000256" key="2">
    <source>
        <dbReference type="ARBA" id="ARBA00006433"/>
    </source>
</evidence>
<feature type="transmembrane region" description="Helical" evidence="11">
    <location>
        <begin position="271"/>
        <end position="290"/>
    </location>
</feature>
<evidence type="ECO:0000256" key="9">
    <source>
        <dbReference type="ARBA" id="ARBA00023136"/>
    </source>
</evidence>
<evidence type="ECO:0000256" key="11">
    <source>
        <dbReference type="SAM" id="Phobius"/>
    </source>
</evidence>
<evidence type="ECO:0000256" key="4">
    <source>
        <dbReference type="ARBA" id="ARBA00022448"/>
    </source>
</evidence>
<dbReference type="InterPro" id="IPR000802">
    <property type="entry name" value="Arsenical_pump_ArsB"/>
</dbReference>
<feature type="transmembrane region" description="Helical" evidence="11">
    <location>
        <begin position="346"/>
        <end position="371"/>
    </location>
</feature>
<dbReference type="RefSeq" id="WP_119572505.1">
    <property type="nucleotide sequence ID" value="NZ_QXEC01000001.1"/>
</dbReference>
<evidence type="ECO:0000256" key="1">
    <source>
        <dbReference type="ARBA" id="ARBA00004651"/>
    </source>
</evidence>
<reference evidence="13 14" key="1">
    <citation type="submission" date="2018-08" db="EMBL/GenBank/DDBJ databases">
        <title>Jishengella sp. nov., isolated from a root of Azadirachta indica A. Juss. var. siamensis Valenton.</title>
        <authorList>
            <person name="Kuncharoen N."/>
            <person name="Tanasupawat S."/>
            <person name="Kudo T."/>
            <person name="Ohkuma M."/>
        </authorList>
    </citation>
    <scope>NUCLEOTIDE SEQUENCE [LARGE SCALE GENOMIC DNA]</scope>
    <source>
        <strain evidence="13 14">AZ1-13</strain>
    </source>
</reference>
<evidence type="ECO:0000256" key="5">
    <source>
        <dbReference type="ARBA" id="ARBA00022475"/>
    </source>
</evidence>
<feature type="transmembrane region" description="Helical" evidence="11">
    <location>
        <begin position="383"/>
        <end position="407"/>
    </location>
</feature>
<feature type="transmembrane region" description="Helical" evidence="11">
    <location>
        <begin position="94"/>
        <end position="114"/>
    </location>
</feature>
<accession>A0A418N1H9</accession>
<evidence type="ECO:0000313" key="13">
    <source>
        <dbReference type="EMBL" id="RIV41303.1"/>
    </source>
</evidence>
<evidence type="ECO:0000313" key="14">
    <source>
        <dbReference type="Proteomes" id="UP000283832"/>
    </source>
</evidence>
<feature type="transmembrane region" description="Helical" evidence="11">
    <location>
        <begin position="56"/>
        <end position="82"/>
    </location>
</feature>
<evidence type="ECO:0000256" key="10">
    <source>
        <dbReference type="SAM" id="MobiDB-lite"/>
    </source>
</evidence>
<protein>
    <submittedName>
        <fullName evidence="13">Arsenic transporter</fullName>
    </submittedName>
</protein>